<feature type="domain" description="Nephrocystin 3-like N-terminal" evidence="6">
    <location>
        <begin position="385"/>
        <end position="556"/>
    </location>
</feature>
<evidence type="ECO:0000313" key="7">
    <source>
        <dbReference type="EMBL" id="KAK6537184.1"/>
    </source>
</evidence>
<dbReference type="SUPFAM" id="SSF48403">
    <property type="entry name" value="Ankyrin repeat"/>
    <property type="match status" value="2"/>
</dbReference>
<keyword evidence="8" id="KW-1185">Reference proteome</keyword>
<dbReference type="Gene3D" id="1.25.40.20">
    <property type="entry name" value="Ankyrin repeat-containing domain"/>
    <property type="match status" value="4"/>
</dbReference>
<protein>
    <recommendedName>
        <fullName evidence="9">Nucleoside phosphorylase domain-containing protein</fullName>
    </recommendedName>
</protein>
<dbReference type="SMART" id="SM00248">
    <property type="entry name" value="ANK"/>
    <property type="match status" value="14"/>
</dbReference>
<dbReference type="InterPro" id="IPR056884">
    <property type="entry name" value="NPHP3-like_N"/>
</dbReference>
<feature type="region of interest" description="Disordered" evidence="4">
    <location>
        <begin position="1"/>
        <end position="43"/>
    </location>
</feature>
<dbReference type="PRINTS" id="PR01415">
    <property type="entry name" value="ANKYRIN"/>
</dbReference>
<dbReference type="Pfam" id="PF12796">
    <property type="entry name" value="Ank_2"/>
    <property type="match status" value="4"/>
</dbReference>
<reference evidence="7 8" key="1">
    <citation type="submission" date="2019-10" db="EMBL/GenBank/DDBJ databases">
        <authorList>
            <person name="Palmer J.M."/>
        </authorList>
    </citation>
    <scope>NUCLEOTIDE SEQUENCE [LARGE SCALE GENOMIC DNA]</scope>
    <source>
        <strain evidence="7 8">TWF694</strain>
    </source>
</reference>
<dbReference type="Gene3D" id="3.40.50.300">
    <property type="entry name" value="P-loop containing nucleotide triphosphate hydrolases"/>
    <property type="match status" value="1"/>
</dbReference>
<dbReference type="InterPro" id="IPR000845">
    <property type="entry name" value="Nucleoside_phosphorylase_d"/>
</dbReference>
<dbReference type="InterPro" id="IPR002110">
    <property type="entry name" value="Ankyrin_rpt"/>
</dbReference>
<dbReference type="Pfam" id="PF01048">
    <property type="entry name" value="PNP_UDP_1"/>
    <property type="match status" value="1"/>
</dbReference>
<dbReference type="EMBL" id="JAVHJO010000009">
    <property type="protein sequence ID" value="KAK6537184.1"/>
    <property type="molecule type" value="Genomic_DNA"/>
</dbReference>
<dbReference type="InterPro" id="IPR035994">
    <property type="entry name" value="Nucleoside_phosphorylase_sf"/>
</dbReference>
<dbReference type="InterPro" id="IPR050889">
    <property type="entry name" value="Dendritic_Spine_Reg/Scaffold"/>
</dbReference>
<feature type="compositionally biased region" description="Basic and acidic residues" evidence="4">
    <location>
        <begin position="1"/>
        <end position="13"/>
    </location>
</feature>
<feature type="compositionally biased region" description="Polar residues" evidence="4">
    <location>
        <begin position="1410"/>
        <end position="1419"/>
    </location>
</feature>
<evidence type="ECO:0000259" key="5">
    <source>
        <dbReference type="Pfam" id="PF01048"/>
    </source>
</evidence>
<gene>
    <name evidence="7" type="ORF">TWF694_011381</name>
</gene>
<dbReference type="InterPro" id="IPR027417">
    <property type="entry name" value="P-loop_NTPase"/>
</dbReference>
<evidence type="ECO:0008006" key="9">
    <source>
        <dbReference type="Google" id="ProtNLM"/>
    </source>
</evidence>
<evidence type="ECO:0000256" key="2">
    <source>
        <dbReference type="ARBA" id="ARBA00023043"/>
    </source>
</evidence>
<evidence type="ECO:0000256" key="3">
    <source>
        <dbReference type="PROSITE-ProRule" id="PRU00023"/>
    </source>
</evidence>
<proteinExistence type="predicted"/>
<feature type="repeat" description="ANK" evidence="3">
    <location>
        <begin position="1113"/>
        <end position="1145"/>
    </location>
</feature>
<dbReference type="GO" id="GO:0003824">
    <property type="term" value="F:catalytic activity"/>
    <property type="evidence" value="ECO:0007669"/>
    <property type="project" value="InterPro"/>
</dbReference>
<dbReference type="PROSITE" id="PS50088">
    <property type="entry name" value="ANK_REPEAT"/>
    <property type="match status" value="6"/>
</dbReference>
<dbReference type="GO" id="GO:0009116">
    <property type="term" value="P:nucleoside metabolic process"/>
    <property type="evidence" value="ECO:0007669"/>
    <property type="project" value="InterPro"/>
</dbReference>
<keyword evidence="1" id="KW-0677">Repeat</keyword>
<evidence type="ECO:0000256" key="1">
    <source>
        <dbReference type="ARBA" id="ARBA00022737"/>
    </source>
</evidence>
<feature type="region of interest" description="Disordered" evidence="4">
    <location>
        <begin position="1399"/>
        <end position="1419"/>
    </location>
</feature>
<feature type="repeat" description="ANK" evidence="3">
    <location>
        <begin position="1079"/>
        <end position="1111"/>
    </location>
</feature>
<dbReference type="PROSITE" id="PS50297">
    <property type="entry name" value="ANK_REP_REGION"/>
    <property type="match status" value="4"/>
</dbReference>
<dbReference type="Pfam" id="PF24883">
    <property type="entry name" value="NPHP3_N"/>
    <property type="match status" value="1"/>
</dbReference>
<feature type="repeat" description="ANK" evidence="3">
    <location>
        <begin position="1240"/>
        <end position="1273"/>
    </location>
</feature>
<sequence length="1466" mass="162157">MNAKRPSNEHHDQASSSYPSKRQKSSHGNLNDTPGEPGRGSLVPQHDRYTIAWICALSIEMAAALAMLDNVHETLATYTNNNNTYRLGSIRGHNIVIACLPNAQYGTNNAANVLTNLIRTFPCIRLGLMVGIGGGVPSMADIRLGDVVVGTRVMQYDLGKIGKNGEILRTAVPKTPHPLLNTVVSTLRADHELAQSRIPSILREKLGEHTEYSLPSLPDRLFAATYEHTSSIPSCDGCDESKLVLRRPLSSNPTIHYGIIASGNLVMKNGTIRDHVAWELEALCFEMEAAGLMDILPCLPIRGICDYSDSHKNKGWQKYAAATAAAYARELLEVLPAAETPTRASYVPDPHRVLSDNHQSQLLDSLRYEQIDSRKLTIRAAHAKTCSWFLSHPDYLAWLNPERLAEHHGFLWIRGKPGTGKSTLMKFLYSQTKKRDRSNLIASFFFNARGEQLEKTISGMYRSLLLQLLEGYPILQAVLDPELFPRNQNGCPPLNALRDMFCQAVASLGQQPFTCFIDALDECDEQQVRAMVQDFEDLAEKSTQIGVSFRICFSSRHYPYIIVRRGLKVTLEDQPGHGEDLANYISSHLNIKDDTLSKALLGKAAGVFLWVVLVVDILNRENQRGGLAIKKKLAELPSGLSELFKNMLTRDSENMEDLLLCIIWILCANRPLTAREYYHALWSGLSLKGLSDDEVPDVTGSDSDGIIKRCVISSSKGLAETTKSKHPTVQFIHESVRDFLIKDKGLQQLWPDLGFDWESPSHEILKQCCHTYLNKLPARWLTSEVCEQAEADQELSKYYPFLEYASQNILLHADAAAVTIPQDEFLSKFIVPGWTRVINLFERYKARQYKTPPSLLYIFAEKNLINLIRSYSDGVSWLKVGGGRYGTPLFAALALGNDKVVQTFLELQVQCRPREPLLQSLRKWYSEDKNLRPTFGRGFKLSKSKNFLAALRDQNDVILSVFIIYSGLAGNSDSSLKRQQICLALVNAARSGHETIVRLLLEKNGSIEMVDSNGRTSLSHVAQSGSEAMVQLLLEQNANAESKCGDGRTPLSYAAGSGSKAVVLLLLKRGADMESKDTNGRGPLIHAVIQGRAEITRLLLERGANMESKDRTNGQTPLIHAIIRGQVEIIRLLLERGADMESKDTNGRGPLIHAVIQGHVEVIQLLLERGADTESINRRCIAHGDPNGAREDAISQLMLAAPKCNAGQTLFSFAAEKEDNALAQLVIINERVDPDSRDNDGRTPLSYAAAAERDAVVKLLLINKHVNPDSRDNNGRTPLSYAAGSLWGSTAKLLLADERVNPDSRDNKGRTPLSYAASTSGDIAKLLLADERVNPDSRDNNGRTPLSYAAGSLRDSTAKLLLADERVNPDSRDNKGRTPLSYAAGLLWDSTAKLLLADERVDPDSRDNNGRTPLSYATSTSGDTAKLLLATQKVNPESKCNGGRTPSYYAKASYPRVREELDVARF</sequence>
<keyword evidence="2 3" id="KW-0040">ANK repeat</keyword>
<evidence type="ECO:0000256" key="4">
    <source>
        <dbReference type="SAM" id="MobiDB-lite"/>
    </source>
</evidence>
<dbReference type="PANTHER" id="PTHR24166:SF48">
    <property type="entry name" value="PROTEIN VAPYRIN"/>
    <property type="match status" value="1"/>
</dbReference>
<dbReference type="SUPFAM" id="SSF53167">
    <property type="entry name" value="Purine and uridine phosphorylases"/>
    <property type="match status" value="1"/>
</dbReference>
<feature type="repeat" description="ANK" evidence="3">
    <location>
        <begin position="1146"/>
        <end position="1178"/>
    </location>
</feature>
<feature type="repeat" description="ANK" evidence="3">
    <location>
        <begin position="1046"/>
        <end position="1078"/>
    </location>
</feature>
<dbReference type="InterPro" id="IPR036770">
    <property type="entry name" value="Ankyrin_rpt-contain_sf"/>
</dbReference>
<dbReference type="Proteomes" id="UP001365542">
    <property type="component" value="Unassembled WGS sequence"/>
</dbReference>
<evidence type="ECO:0000313" key="8">
    <source>
        <dbReference type="Proteomes" id="UP001365542"/>
    </source>
</evidence>
<evidence type="ECO:0000259" key="6">
    <source>
        <dbReference type="Pfam" id="PF24883"/>
    </source>
</evidence>
<accession>A0AAV9X670</accession>
<feature type="repeat" description="ANK" evidence="3">
    <location>
        <begin position="1013"/>
        <end position="1045"/>
    </location>
</feature>
<comment type="caution">
    <text evidence="7">The sequence shown here is derived from an EMBL/GenBank/DDBJ whole genome shotgun (WGS) entry which is preliminary data.</text>
</comment>
<feature type="domain" description="Nucleoside phosphorylase" evidence="5">
    <location>
        <begin position="50"/>
        <end position="310"/>
    </location>
</feature>
<feature type="compositionally biased region" description="Basic and acidic residues" evidence="4">
    <location>
        <begin position="1399"/>
        <end position="1409"/>
    </location>
</feature>
<organism evidence="7 8">
    <name type="scientific">Orbilia ellipsospora</name>
    <dbReference type="NCBI Taxonomy" id="2528407"/>
    <lineage>
        <taxon>Eukaryota</taxon>
        <taxon>Fungi</taxon>
        <taxon>Dikarya</taxon>
        <taxon>Ascomycota</taxon>
        <taxon>Pezizomycotina</taxon>
        <taxon>Orbiliomycetes</taxon>
        <taxon>Orbiliales</taxon>
        <taxon>Orbiliaceae</taxon>
        <taxon>Orbilia</taxon>
    </lineage>
</organism>
<name>A0AAV9X670_9PEZI</name>
<dbReference type="SUPFAM" id="SSF52540">
    <property type="entry name" value="P-loop containing nucleoside triphosphate hydrolases"/>
    <property type="match status" value="1"/>
</dbReference>
<dbReference type="Gene3D" id="3.40.50.1580">
    <property type="entry name" value="Nucleoside phosphorylase domain"/>
    <property type="match status" value="1"/>
</dbReference>
<dbReference type="PANTHER" id="PTHR24166">
    <property type="entry name" value="ROLLING PEBBLES, ISOFORM B"/>
    <property type="match status" value="1"/>
</dbReference>